<feature type="chain" id="PRO_5040470271" evidence="1">
    <location>
        <begin position="17"/>
        <end position="219"/>
    </location>
</feature>
<dbReference type="EMBL" id="JAANBB010000012">
    <property type="protein sequence ID" value="KAF7556449.1"/>
    <property type="molecule type" value="Genomic_DNA"/>
</dbReference>
<gene>
    <name evidence="2" type="ORF">G7Z17_g1443</name>
</gene>
<dbReference type="AlphaFoldDB" id="A0A9P5HG32"/>
<comment type="caution">
    <text evidence="2">The sequence shown here is derived from an EMBL/GenBank/DDBJ whole genome shotgun (WGS) entry which is preliminary data.</text>
</comment>
<evidence type="ECO:0000313" key="3">
    <source>
        <dbReference type="Proteomes" id="UP000722485"/>
    </source>
</evidence>
<proteinExistence type="predicted"/>
<name>A0A9P5HG32_9HYPO</name>
<evidence type="ECO:0000256" key="1">
    <source>
        <dbReference type="SAM" id="SignalP"/>
    </source>
</evidence>
<sequence length="219" mass="23684">MTFLLRLAVLATAVLATEVDVVWRHEKSSGLTSLSVFSSTHGSLISETCGSIITADVPIDFSDLDDDGSGTFTVGRTKYTAHSNPEKSGGPACSKKYNGEVALLQCAGVDWAAKNISTTAVTGCFQYDDSDITFAHLEGRKPAVKRQEKRQICHADYGTRLVGDGDPHQNFYHKQLSSDPFIIWSPNEANRGGGYYCVVGTCRAQGDAYWDYSGREGGP</sequence>
<dbReference type="Proteomes" id="UP000722485">
    <property type="component" value="Unassembled WGS sequence"/>
</dbReference>
<accession>A0A9P5HG32</accession>
<organism evidence="2 3">
    <name type="scientific">Cylindrodendrum hubeiense</name>
    <dbReference type="NCBI Taxonomy" id="595255"/>
    <lineage>
        <taxon>Eukaryota</taxon>
        <taxon>Fungi</taxon>
        <taxon>Dikarya</taxon>
        <taxon>Ascomycota</taxon>
        <taxon>Pezizomycotina</taxon>
        <taxon>Sordariomycetes</taxon>
        <taxon>Hypocreomycetidae</taxon>
        <taxon>Hypocreales</taxon>
        <taxon>Nectriaceae</taxon>
        <taxon>Cylindrodendrum</taxon>
    </lineage>
</organism>
<evidence type="ECO:0000313" key="2">
    <source>
        <dbReference type="EMBL" id="KAF7556449.1"/>
    </source>
</evidence>
<protein>
    <submittedName>
        <fullName evidence="2">Uncharacterized protein</fullName>
    </submittedName>
</protein>
<keyword evidence="3" id="KW-1185">Reference proteome</keyword>
<keyword evidence="1" id="KW-0732">Signal</keyword>
<reference evidence="2" key="1">
    <citation type="submission" date="2020-03" db="EMBL/GenBank/DDBJ databases">
        <title>Draft Genome Sequence of Cylindrodendrum hubeiense.</title>
        <authorList>
            <person name="Buettner E."/>
            <person name="Kellner H."/>
        </authorList>
    </citation>
    <scope>NUCLEOTIDE SEQUENCE</scope>
    <source>
        <strain evidence="2">IHI 201604</strain>
    </source>
</reference>
<feature type="signal peptide" evidence="1">
    <location>
        <begin position="1"/>
        <end position="16"/>
    </location>
</feature>
<dbReference type="OrthoDB" id="3641682at2759"/>